<protein>
    <submittedName>
        <fullName evidence="2">Protein PHLOEM protein 2-LIKE</fullName>
    </submittedName>
</protein>
<gene>
    <name evidence="2" type="ORF">MUK42_19092</name>
</gene>
<dbReference type="OrthoDB" id="2107747at2759"/>
<sequence>MALKVKSHLPCLGWRMTCEGRKERHGKLGTSRRERRTHASSAVPVTKAAAAEMSLQRHAVDCDASHWAADHTMSYIHEELVFPTAL</sequence>
<accession>A0A9E7JGP8</accession>
<feature type="region of interest" description="Disordered" evidence="1">
    <location>
        <begin position="22"/>
        <end position="45"/>
    </location>
</feature>
<reference evidence="2" key="1">
    <citation type="submission" date="2022-05" db="EMBL/GenBank/DDBJ databases">
        <title>The Musa troglodytarum L. genome provides insights into the mechanism of non-climacteric behaviour and enrichment of carotenoids.</title>
        <authorList>
            <person name="Wang J."/>
        </authorList>
    </citation>
    <scope>NUCLEOTIDE SEQUENCE</scope>
    <source>
        <tissue evidence="2">Leaf</tissue>
    </source>
</reference>
<dbReference type="AlphaFoldDB" id="A0A9E7JGP8"/>
<name>A0A9E7JGP8_9LILI</name>
<evidence type="ECO:0000313" key="3">
    <source>
        <dbReference type="Proteomes" id="UP001055439"/>
    </source>
</evidence>
<evidence type="ECO:0000313" key="2">
    <source>
        <dbReference type="EMBL" id="URD80147.1"/>
    </source>
</evidence>
<keyword evidence="3" id="KW-1185">Reference proteome</keyword>
<organism evidence="2 3">
    <name type="scientific">Musa troglodytarum</name>
    <name type="common">fe'i banana</name>
    <dbReference type="NCBI Taxonomy" id="320322"/>
    <lineage>
        <taxon>Eukaryota</taxon>
        <taxon>Viridiplantae</taxon>
        <taxon>Streptophyta</taxon>
        <taxon>Embryophyta</taxon>
        <taxon>Tracheophyta</taxon>
        <taxon>Spermatophyta</taxon>
        <taxon>Magnoliopsida</taxon>
        <taxon>Liliopsida</taxon>
        <taxon>Zingiberales</taxon>
        <taxon>Musaceae</taxon>
        <taxon>Musa</taxon>
    </lineage>
</organism>
<dbReference type="EMBL" id="CP097503">
    <property type="protein sequence ID" value="URD80147.1"/>
    <property type="molecule type" value="Genomic_DNA"/>
</dbReference>
<dbReference type="Proteomes" id="UP001055439">
    <property type="component" value="Chromosome 10"/>
</dbReference>
<evidence type="ECO:0000256" key="1">
    <source>
        <dbReference type="SAM" id="MobiDB-lite"/>
    </source>
</evidence>
<proteinExistence type="predicted"/>